<reference evidence="1 2" key="1">
    <citation type="submission" date="2021-02" db="EMBL/GenBank/DDBJ databases">
        <title>Complete genome of Desulfoluna sp. strain ASN36.</title>
        <authorList>
            <person name="Takahashi A."/>
            <person name="Kojima H."/>
            <person name="Fukui M."/>
        </authorList>
    </citation>
    <scope>NUCLEOTIDE SEQUENCE [LARGE SCALE GENOMIC DNA]</scope>
    <source>
        <strain evidence="1 2">ASN36</strain>
    </source>
</reference>
<evidence type="ECO:0000313" key="2">
    <source>
        <dbReference type="Proteomes" id="UP001320148"/>
    </source>
</evidence>
<proteinExistence type="predicted"/>
<sequence length="82" mass="8776">MFPHDGGQPKEVSRPVALHNLYASGGSLFEKSSAKTFLLLRYLLDGTGYTNTDCALISSPKTCLSNFSKVWPPAGPPEATSC</sequence>
<accession>A0ABN6F206</accession>
<protein>
    <submittedName>
        <fullName evidence="1">Uncharacterized protein</fullName>
    </submittedName>
</protein>
<keyword evidence="2" id="KW-1185">Reference proteome</keyword>
<dbReference type="EMBL" id="AP024488">
    <property type="protein sequence ID" value="BCS95545.1"/>
    <property type="molecule type" value="Genomic_DNA"/>
</dbReference>
<gene>
    <name evidence="1" type="ORF">DSLASN_11770</name>
</gene>
<organism evidence="1 2">
    <name type="scientific">Desulfoluna limicola</name>
    <dbReference type="NCBI Taxonomy" id="2810562"/>
    <lineage>
        <taxon>Bacteria</taxon>
        <taxon>Pseudomonadati</taxon>
        <taxon>Thermodesulfobacteriota</taxon>
        <taxon>Desulfobacteria</taxon>
        <taxon>Desulfobacterales</taxon>
        <taxon>Desulfolunaceae</taxon>
        <taxon>Desulfoluna</taxon>
    </lineage>
</organism>
<name>A0ABN6F206_9BACT</name>
<dbReference type="Proteomes" id="UP001320148">
    <property type="component" value="Chromosome"/>
</dbReference>
<evidence type="ECO:0000313" key="1">
    <source>
        <dbReference type="EMBL" id="BCS95545.1"/>
    </source>
</evidence>